<keyword evidence="3" id="KW-1185">Reference proteome</keyword>
<dbReference type="GeneID" id="25977501"/>
<dbReference type="InParanoid" id="F0XUN3"/>
<evidence type="ECO:0000313" key="2">
    <source>
        <dbReference type="EMBL" id="EFW98452.1"/>
    </source>
</evidence>
<protein>
    <submittedName>
        <fullName evidence="2">Uncharacterized protein</fullName>
    </submittedName>
</protein>
<dbReference type="Proteomes" id="UP000007796">
    <property type="component" value="Unassembled WGS sequence"/>
</dbReference>
<name>F0XUN3_GROCL</name>
<proteinExistence type="predicted"/>
<feature type="region of interest" description="Disordered" evidence="1">
    <location>
        <begin position="118"/>
        <end position="137"/>
    </location>
</feature>
<dbReference type="RefSeq" id="XP_014167935.1">
    <property type="nucleotide sequence ID" value="XM_014312460.1"/>
</dbReference>
<dbReference type="EMBL" id="GL630006">
    <property type="protein sequence ID" value="EFW98452.1"/>
    <property type="molecule type" value="Genomic_DNA"/>
</dbReference>
<reference evidence="2 3" key="1">
    <citation type="journal article" date="2011" name="Proc. Natl. Acad. Sci. U.S.A.">
        <title>Genome and transcriptome analyses of the mountain pine beetle-fungal symbiont Grosmannia clavigera, a lodgepole pine pathogen.</title>
        <authorList>
            <person name="DiGuistini S."/>
            <person name="Wang Y."/>
            <person name="Liao N.Y."/>
            <person name="Taylor G."/>
            <person name="Tanguay P."/>
            <person name="Feau N."/>
            <person name="Henrissat B."/>
            <person name="Chan S.K."/>
            <person name="Hesse-Orce U."/>
            <person name="Alamouti S.M."/>
            <person name="Tsui C.K.M."/>
            <person name="Docking R.T."/>
            <person name="Levasseur A."/>
            <person name="Haridas S."/>
            <person name="Robertson G."/>
            <person name="Birol I."/>
            <person name="Holt R.A."/>
            <person name="Marra M.A."/>
            <person name="Hamelin R.C."/>
            <person name="Hirst M."/>
            <person name="Jones S.J.M."/>
            <person name="Bohlmann J."/>
            <person name="Breuil C."/>
        </authorList>
    </citation>
    <scope>NUCLEOTIDE SEQUENCE [LARGE SCALE GENOMIC DNA]</scope>
    <source>
        <strain evidence="3">kw1407 / UAMH 11150</strain>
    </source>
</reference>
<accession>F0XUN3</accession>
<evidence type="ECO:0000256" key="1">
    <source>
        <dbReference type="SAM" id="MobiDB-lite"/>
    </source>
</evidence>
<dbReference type="AlphaFoldDB" id="F0XUN3"/>
<organism evidence="3">
    <name type="scientific">Grosmannia clavigera (strain kw1407 / UAMH 11150)</name>
    <name type="common">Blue stain fungus</name>
    <name type="synonym">Graphiocladiella clavigera</name>
    <dbReference type="NCBI Taxonomy" id="655863"/>
    <lineage>
        <taxon>Eukaryota</taxon>
        <taxon>Fungi</taxon>
        <taxon>Dikarya</taxon>
        <taxon>Ascomycota</taxon>
        <taxon>Pezizomycotina</taxon>
        <taxon>Sordariomycetes</taxon>
        <taxon>Sordariomycetidae</taxon>
        <taxon>Ophiostomatales</taxon>
        <taxon>Ophiostomataceae</taxon>
        <taxon>Leptographium</taxon>
    </lineage>
</organism>
<dbReference type="HOGENOM" id="CLU_1865338_0_0_1"/>
<evidence type="ECO:0000313" key="3">
    <source>
        <dbReference type="Proteomes" id="UP000007796"/>
    </source>
</evidence>
<sequence length="137" mass="15339">MQPNLFGREGQWIRAYYLVQSRSKPRAWWEPRPFSRSQQPVVGENKRDDVKLEMPPKASSFHGHATSERMRLSGGVLYEGRLLQTLWSASGAQRWASGGDCLTYKAPRDFELAVAKGKKGQEEKRAGATATLCGTTP</sequence>
<gene>
    <name evidence="2" type="ORF">CMQ_4304</name>
</gene>